<dbReference type="InterPro" id="IPR036638">
    <property type="entry name" value="HLH_DNA-bd_sf"/>
</dbReference>
<dbReference type="CDD" id="cd11455">
    <property type="entry name" value="bHLH_AtAIG1_like"/>
    <property type="match status" value="1"/>
</dbReference>
<dbReference type="Gene3D" id="4.10.280.10">
    <property type="entry name" value="Helix-loop-helix DNA-binding domain"/>
    <property type="match status" value="1"/>
</dbReference>
<dbReference type="EMBL" id="CP136894">
    <property type="protein sequence ID" value="WOL08809.1"/>
    <property type="molecule type" value="Genomic_DNA"/>
</dbReference>
<dbReference type="InterPro" id="IPR002912">
    <property type="entry name" value="ACT_dom"/>
</dbReference>
<dbReference type="Proteomes" id="UP001327560">
    <property type="component" value="Chromosome 5"/>
</dbReference>
<evidence type="ECO:0008006" key="10">
    <source>
        <dbReference type="Google" id="ProtNLM"/>
    </source>
</evidence>
<dbReference type="GO" id="GO:0046983">
    <property type="term" value="F:protein dimerization activity"/>
    <property type="evidence" value="ECO:0007669"/>
    <property type="project" value="InterPro"/>
</dbReference>
<proteinExistence type="inferred from homology"/>
<dbReference type="PANTHER" id="PTHR45844:SF2">
    <property type="entry name" value="TRANSCRIPTION FACTOR BHLH30"/>
    <property type="match status" value="1"/>
</dbReference>
<dbReference type="PROSITE" id="PS51671">
    <property type="entry name" value="ACT"/>
    <property type="match status" value="1"/>
</dbReference>
<dbReference type="GO" id="GO:0003677">
    <property type="term" value="F:DNA binding"/>
    <property type="evidence" value="ECO:0007669"/>
    <property type="project" value="UniProtKB-KW"/>
</dbReference>
<dbReference type="SUPFAM" id="SSF47459">
    <property type="entry name" value="HLH, helix-loop-helix DNA-binding domain"/>
    <property type="match status" value="1"/>
</dbReference>
<dbReference type="FunFam" id="4.10.280.10:FF:000070">
    <property type="entry name" value="transcription factor bHLH30"/>
    <property type="match status" value="1"/>
</dbReference>
<feature type="domain" description="BHLH" evidence="6">
    <location>
        <begin position="146"/>
        <end position="195"/>
    </location>
</feature>
<evidence type="ECO:0000259" key="7">
    <source>
        <dbReference type="PROSITE" id="PS51671"/>
    </source>
</evidence>
<evidence type="ECO:0000256" key="1">
    <source>
        <dbReference type="ARBA" id="ARBA00005510"/>
    </source>
</evidence>
<keyword evidence="3" id="KW-0238">DNA-binding</keyword>
<accession>A0AAQ3KHX1</accession>
<name>A0AAQ3KHX1_9LILI</name>
<dbReference type="PANTHER" id="PTHR45844">
    <property type="entry name" value="TRANSCRIPTION FACTOR BHLH30"/>
    <property type="match status" value="1"/>
</dbReference>
<evidence type="ECO:0000259" key="6">
    <source>
        <dbReference type="PROSITE" id="PS50888"/>
    </source>
</evidence>
<dbReference type="InterPro" id="IPR045847">
    <property type="entry name" value="AIG1-like"/>
</dbReference>
<evidence type="ECO:0000256" key="3">
    <source>
        <dbReference type="ARBA" id="ARBA00023125"/>
    </source>
</evidence>
<evidence type="ECO:0000313" key="8">
    <source>
        <dbReference type="EMBL" id="WOL08809.1"/>
    </source>
</evidence>
<dbReference type="SUPFAM" id="SSF55021">
    <property type="entry name" value="ACT-like"/>
    <property type="match status" value="1"/>
</dbReference>
<dbReference type="InterPro" id="IPR045865">
    <property type="entry name" value="ACT-like_dom_sf"/>
</dbReference>
<sequence length="328" mass="35928">MENQIQVPYHTIHGYGVDASASGAAFDPTQPWCLPSIHSISSAQQQFSNTNLDQEFQHSDHLPPFASPLYGDMCSRILTGMRFPSAGVLSASSSESVQGLAAAGSMGLNRFLRAQGSASSSLLFGTIHAELGKLSTQEIMDAKALAASKSHSEAERRRRERINGHLAKLRSMLPNTTKTDKASLLAEVIQRVKELKRQKSEIAEESPLPTESDELAVESTFDEHGKFIVKATLCCDDRPDLFPDLTNALRAQRLRIIKAEITTIGGRVKNVLDITEEDDLDEDDRRHLVTAIHEALKAVVEQTAKNDVASAKRQRITSLASIVERSSI</sequence>
<organism evidence="8 9">
    <name type="scientific">Canna indica</name>
    <name type="common">Indian-shot</name>
    <dbReference type="NCBI Taxonomy" id="4628"/>
    <lineage>
        <taxon>Eukaryota</taxon>
        <taxon>Viridiplantae</taxon>
        <taxon>Streptophyta</taxon>
        <taxon>Embryophyta</taxon>
        <taxon>Tracheophyta</taxon>
        <taxon>Spermatophyta</taxon>
        <taxon>Magnoliopsida</taxon>
        <taxon>Liliopsida</taxon>
        <taxon>Zingiberales</taxon>
        <taxon>Cannaceae</taxon>
        <taxon>Canna</taxon>
    </lineage>
</organism>
<dbReference type="SMART" id="SM00353">
    <property type="entry name" value="HLH"/>
    <property type="match status" value="1"/>
</dbReference>
<dbReference type="GO" id="GO:0003700">
    <property type="term" value="F:DNA-binding transcription factor activity"/>
    <property type="evidence" value="ECO:0007669"/>
    <property type="project" value="InterPro"/>
</dbReference>
<keyword evidence="5" id="KW-0539">Nucleus</keyword>
<keyword evidence="2" id="KW-0805">Transcription regulation</keyword>
<dbReference type="InterPro" id="IPR011598">
    <property type="entry name" value="bHLH_dom"/>
</dbReference>
<evidence type="ECO:0000256" key="4">
    <source>
        <dbReference type="ARBA" id="ARBA00023163"/>
    </source>
</evidence>
<evidence type="ECO:0000256" key="5">
    <source>
        <dbReference type="ARBA" id="ARBA00023242"/>
    </source>
</evidence>
<keyword evidence="4" id="KW-0804">Transcription</keyword>
<dbReference type="AlphaFoldDB" id="A0AAQ3KHX1"/>
<keyword evidence="9" id="KW-1185">Reference proteome</keyword>
<evidence type="ECO:0000256" key="2">
    <source>
        <dbReference type="ARBA" id="ARBA00023015"/>
    </source>
</evidence>
<feature type="domain" description="ACT" evidence="7">
    <location>
        <begin position="230"/>
        <end position="310"/>
    </location>
</feature>
<gene>
    <name evidence="8" type="ORF">Cni_G17562</name>
</gene>
<protein>
    <recommendedName>
        <fullName evidence="10">BHLH domain-containing protein</fullName>
    </recommendedName>
</protein>
<dbReference type="Pfam" id="PF00010">
    <property type="entry name" value="HLH"/>
    <property type="match status" value="1"/>
</dbReference>
<comment type="similarity">
    <text evidence="1">Belongs to the bHLH protein family.</text>
</comment>
<dbReference type="PROSITE" id="PS50888">
    <property type="entry name" value="BHLH"/>
    <property type="match status" value="1"/>
</dbReference>
<evidence type="ECO:0000313" key="9">
    <source>
        <dbReference type="Proteomes" id="UP001327560"/>
    </source>
</evidence>
<reference evidence="8 9" key="1">
    <citation type="submission" date="2023-10" db="EMBL/GenBank/DDBJ databases">
        <title>Chromosome-scale genome assembly provides insights into flower coloration mechanisms of Canna indica.</title>
        <authorList>
            <person name="Li C."/>
        </authorList>
    </citation>
    <scope>NUCLEOTIDE SEQUENCE [LARGE SCALE GENOMIC DNA]</scope>
    <source>
        <tissue evidence="8">Flower</tissue>
    </source>
</reference>